<dbReference type="EMBL" id="ATBP01000124">
    <property type="protein sequence ID" value="ETR72669.1"/>
    <property type="molecule type" value="Genomic_DNA"/>
</dbReference>
<feature type="transmembrane region" description="Helical" evidence="1">
    <location>
        <begin position="6"/>
        <end position="28"/>
    </location>
</feature>
<sequence length="214" mass="24729">MQYKKIFGLTIIFCISIIFYQRVCYFLYDQKNEQDWIHSSNQKNLSNEVPKSYIQKESSVVLEESSGDKNKMMKQIKDVHQLRNSPERKGEQLLIKPVKKPDMQALQNEGITYEMILKKHSGKKDSNFQQINSGYDIPDDKWEDMLTLYTTIQNPSNEQEQSIKAGALLDMAASKLMSKDYQKARQALNAVIDNFPGTEEEQKACKGLKLFATK</sequence>
<protein>
    <recommendedName>
        <fullName evidence="4">Tetratricopeptide repeat protein</fullName>
    </recommendedName>
</protein>
<keyword evidence="1" id="KW-0472">Membrane</keyword>
<evidence type="ECO:0000313" key="3">
    <source>
        <dbReference type="Proteomes" id="UP000189670"/>
    </source>
</evidence>
<dbReference type="AlphaFoldDB" id="A0A1V1PCM4"/>
<organism evidence="2 3">
    <name type="scientific">Candidatus Magnetoglobus multicellularis str. Araruama</name>
    <dbReference type="NCBI Taxonomy" id="890399"/>
    <lineage>
        <taxon>Bacteria</taxon>
        <taxon>Pseudomonadati</taxon>
        <taxon>Thermodesulfobacteriota</taxon>
        <taxon>Desulfobacteria</taxon>
        <taxon>Desulfobacterales</taxon>
        <taxon>Desulfobacteraceae</taxon>
        <taxon>Candidatus Magnetoglobus</taxon>
    </lineage>
</organism>
<comment type="caution">
    <text evidence="2">The sequence shown here is derived from an EMBL/GenBank/DDBJ whole genome shotgun (WGS) entry which is preliminary data.</text>
</comment>
<proteinExistence type="predicted"/>
<evidence type="ECO:0008006" key="4">
    <source>
        <dbReference type="Google" id="ProtNLM"/>
    </source>
</evidence>
<keyword evidence="1" id="KW-1133">Transmembrane helix</keyword>
<reference evidence="3" key="1">
    <citation type="submission" date="2012-11" db="EMBL/GenBank/DDBJ databases">
        <authorList>
            <person name="Lucero-Rivera Y.E."/>
            <person name="Tovar-Ramirez D."/>
        </authorList>
    </citation>
    <scope>NUCLEOTIDE SEQUENCE [LARGE SCALE GENOMIC DNA]</scope>
    <source>
        <strain evidence="3">Araruama</strain>
    </source>
</reference>
<name>A0A1V1PCM4_9BACT</name>
<gene>
    <name evidence="2" type="ORF">OMM_01536</name>
</gene>
<dbReference type="Proteomes" id="UP000189670">
    <property type="component" value="Unassembled WGS sequence"/>
</dbReference>
<evidence type="ECO:0000256" key="1">
    <source>
        <dbReference type="SAM" id="Phobius"/>
    </source>
</evidence>
<accession>A0A1V1PCM4</accession>
<evidence type="ECO:0000313" key="2">
    <source>
        <dbReference type="EMBL" id="ETR72669.1"/>
    </source>
</evidence>
<keyword evidence="1" id="KW-0812">Transmembrane</keyword>